<comment type="caution">
    <text evidence="1">The sequence shown here is derived from an EMBL/GenBank/DDBJ whole genome shotgun (WGS) entry which is preliminary data.</text>
</comment>
<dbReference type="InterPro" id="IPR027417">
    <property type="entry name" value="P-loop_NTPase"/>
</dbReference>
<dbReference type="Gene3D" id="3.40.50.300">
    <property type="entry name" value="P-loop containing nucleotide triphosphate hydrolases"/>
    <property type="match status" value="1"/>
</dbReference>
<keyword evidence="2" id="KW-1185">Reference proteome</keyword>
<accession>A0A9X3J192</accession>
<evidence type="ECO:0000313" key="1">
    <source>
        <dbReference type="EMBL" id="MCY1010855.1"/>
    </source>
</evidence>
<dbReference type="PANTHER" id="PTHR37807">
    <property type="entry name" value="OS07G0160300 PROTEIN"/>
    <property type="match status" value="1"/>
</dbReference>
<dbReference type="Pfam" id="PF13671">
    <property type="entry name" value="AAA_33"/>
    <property type="match status" value="1"/>
</dbReference>
<organism evidence="1 2">
    <name type="scientific">Nannocystis pusilla</name>
    <dbReference type="NCBI Taxonomy" id="889268"/>
    <lineage>
        <taxon>Bacteria</taxon>
        <taxon>Pseudomonadati</taxon>
        <taxon>Myxococcota</taxon>
        <taxon>Polyangia</taxon>
        <taxon>Nannocystales</taxon>
        <taxon>Nannocystaceae</taxon>
        <taxon>Nannocystis</taxon>
    </lineage>
</organism>
<dbReference type="SUPFAM" id="SSF52540">
    <property type="entry name" value="P-loop containing nucleoside triphosphate hydrolases"/>
    <property type="match status" value="1"/>
</dbReference>
<dbReference type="Proteomes" id="UP001150924">
    <property type="component" value="Unassembled WGS sequence"/>
</dbReference>
<dbReference type="RefSeq" id="WP_267773974.1">
    <property type="nucleotide sequence ID" value="NZ_JAPNKE010000002.1"/>
</dbReference>
<gene>
    <name evidence="1" type="ORF">OV079_35885</name>
</gene>
<name>A0A9X3J192_9BACT</name>
<reference evidence="1" key="1">
    <citation type="submission" date="2022-11" db="EMBL/GenBank/DDBJ databases">
        <title>Minimal conservation of predation-associated metabolite biosynthetic gene clusters underscores biosynthetic potential of Myxococcota including descriptions for ten novel species: Archangium lansinium sp. nov., Myxococcus landrumus sp. nov., Nannocystis bai.</title>
        <authorList>
            <person name="Ahearne A."/>
            <person name="Stevens C."/>
            <person name="Phillips K."/>
        </authorList>
    </citation>
    <scope>NUCLEOTIDE SEQUENCE</scope>
    <source>
        <strain evidence="1">Na p29</strain>
    </source>
</reference>
<dbReference type="EMBL" id="JAPNKE010000002">
    <property type="protein sequence ID" value="MCY1010855.1"/>
    <property type="molecule type" value="Genomic_DNA"/>
</dbReference>
<dbReference type="AlphaFoldDB" id="A0A9X3J192"/>
<protein>
    <submittedName>
        <fullName evidence="1">AAA family ATPase</fullName>
    </submittedName>
</protein>
<sequence>MLIALSGLPGVGKTTLARALAARLGGVHLRIDTIEQALVRDGLPLADLGGRGYAVARALAGDLLAGGFTVVADAVNPLAATRTAWHDLARAAGVVCCDVEVVCGDRREHRRRVETRLADIPGHVLPTWRDVEAREFEPWQAAPRVVVDTAQLGDAAAVEQVVAALGLDAYGLS</sequence>
<proteinExistence type="predicted"/>
<evidence type="ECO:0000313" key="2">
    <source>
        <dbReference type="Proteomes" id="UP001150924"/>
    </source>
</evidence>
<dbReference type="PANTHER" id="PTHR37807:SF3">
    <property type="entry name" value="OS07G0160300 PROTEIN"/>
    <property type="match status" value="1"/>
</dbReference>